<dbReference type="InterPro" id="IPR050235">
    <property type="entry name" value="CK1_Ser-Thr_kinase"/>
</dbReference>
<feature type="region of interest" description="Disordered" evidence="1">
    <location>
        <begin position="41"/>
        <end position="127"/>
    </location>
</feature>
<organism evidence="3 4">
    <name type="scientific">Monodelphis domestica</name>
    <name type="common">Gray short-tailed opossum</name>
    <dbReference type="NCBI Taxonomy" id="13616"/>
    <lineage>
        <taxon>Eukaryota</taxon>
        <taxon>Metazoa</taxon>
        <taxon>Chordata</taxon>
        <taxon>Craniata</taxon>
        <taxon>Vertebrata</taxon>
        <taxon>Euteleostomi</taxon>
        <taxon>Mammalia</taxon>
        <taxon>Metatheria</taxon>
        <taxon>Didelphimorphia</taxon>
        <taxon>Didelphidae</taxon>
        <taxon>Monodelphis</taxon>
    </lineage>
</organism>
<evidence type="ECO:0000256" key="1">
    <source>
        <dbReference type="SAM" id="MobiDB-lite"/>
    </source>
</evidence>
<feature type="region of interest" description="Disordered" evidence="1">
    <location>
        <begin position="160"/>
        <end position="199"/>
    </location>
</feature>
<evidence type="ECO:0000313" key="3">
    <source>
        <dbReference type="Ensembl" id="ENSMODP00000042987.1"/>
    </source>
</evidence>
<dbReference type="OMA" id="FNWPPID"/>
<dbReference type="GeneTree" id="ENSGT00940000158111"/>
<dbReference type="PANTHER" id="PTHR11909">
    <property type="entry name" value="CASEIN KINASE-RELATED"/>
    <property type="match status" value="1"/>
</dbReference>
<proteinExistence type="predicted"/>
<dbReference type="Proteomes" id="UP000002280">
    <property type="component" value="Chromosome 4"/>
</dbReference>
<dbReference type="GO" id="GO:0005524">
    <property type="term" value="F:ATP binding"/>
    <property type="evidence" value="ECO:0007669"/>
    <property type="project" value="InterPro"/>
</dbReference>
<dbReference type="AlphaFoldDB" id="A0A5F8G694"/>
<evidence type="ECO:0000313" key="4">
    <source>
        <dbReference type="Proteomes" id="UP000002280"/>
    </source>
</evidence>
<dbReference type="PROSITE" id="PS50011">
    <property type="entry name" value="PROTEIN_KINASE_DOM"/>
    <property type="match status" value="1"/>
</dbReference>
<dbReference type="SUPFAM" id="SSF56112">
    <property type="entry name" value="Protein kinase-like (PK-like)"/>
    <property type="match status" value="1"/>
</dbReference>
<dbReference type="STRING" id="13616.ENSMODP00000042987"/>
<dbReference type="Ensembl" id="ENSMODT00000054681.1">
    <property type="protein sequence ID" value="ENSMODP00000042987.1"/>
    <property type="gene ID" value="ENSMODG00000012521.4"/>
</dbReference>
<dbReference type="InParanoid" id="A0A5F8G694"/>
<feature type="compositionally biased region" description="Basic and acidic residues" evidence="1">
    <location>
        <begin position="44"/>
        <end position="53"/>
    </location>
</feature>
<dbReference type="GO" id="GO:0004674">
    <property type="term" value="F:protein serine/threonine kinase activity"/>
    <property type="evidence" value="ECO:0000318"/>
    <property type="project" value="GO_Central"/>
</dbReference>
<evidence type="ECO:0000259" key="2">
    <source>
        <dbReference type="PROSITE" id="PS50011"/>
    </source>
</evidence>
<sequence>MNQLGNEAGAHRVIRFCPECRGRVQPSFHFCPYCGGSLPAGDAPEDRGSREELAEAAADGPGLKKREAHLCQGDQRKKAKCSTPGPSPPPSPSKSLESFKEQTSPGLPGKGKGRSPRQKQKPVREALPEAWGKFKVLTDIKGQGWRLGSPVLTWENGPTLFEGRGRGGGRGLAEGARRKDGEAALGVPEPPASSRPGWRAGVENLGQGWRRAPWPPQFTEPGMALGVTGLPLSFTAMSVSDSETALSKQRFSLKLDFKNGRLFHEQNFFQRAVKPKEVEKWKKSHFLPFLAIPTCISFGLHLGDYRFMVFPDLGRSLQAVLDERPGHVLSEKTAFHILLRLVDALEFIHHNEYVHGNVSTENIFVHPDTPSQVTLAGYSCVFRYCPGNKHVAYVERKRTPHQGTLEFISLDLHKGIDPSRRSDMQALGYCLLKWLYGALPWTSQLSDTLAVMRNKERFMNNVAELMRQSCGQRKPPEALKTYLNAAMALQYEEKPNYGMLETVLMAALKELRVEPYDSISLLTV</sequence>
<dbReference type="SMART" id="SM00220">
    <property type="entry name" value="S_TKc"/>
    <property type="match status" value="1"/>
</dbReference>
<reference evidence="3 4" key="1">
    <citation type="journal article" date="2007" name="Nature">
        <title>Genome of the marsupial Monodelphis domestica reveals innovation in non-coding sequences.</title>
        <authorList>
            <person name="Mikkelsen T.S."/>
            <person name="Wakefield M.J."/>
            <person name="Aken B."/>
            <person name="Amemiya C.T."/>
            <person name="Chang J.L."/>
            <person name="Duke S."/>
            <person name="Garber M."/>
            <person name="Gentles A.J."/>
            <person name="Goodstadt L."/>
            <person name="Heger A."/>
            <person name="Jurka J."/>
            <person name="Kamal M."/>
            <person name="Mauceli E."/>
            <person name="Searle S.M."/>
            <person name="Sharpe T."/>
            <person name="Baker M.L."/>
            <person name="Batzer M.A."/>
            <person name="Benos P.V."/>
            <person name="Belov K."/>
            <person name="Clamp M."/>
            <person name="Cook A."/>
            <person name="Cuff J."/>
            <person name="Das R."/>
            <person name="Davidow L."/>
            <person name="Deakin J.E."/>
            <person name="Fazzari M.J."/>
            <person name="Glass J.L."/>
            <person name="Grabherr M."/>
            <person name="Greally J.M."/>
            <person name="Gu W."/>
            <person name="Hore T.A."/>
            <person name="Huttley G.A."/>
            <person name="Kleber M."/>
            <person name="Jirtle R.L."/>
            <person name="Koina E."/>
            <person name="Lee J.T."/>
            <person name="Mahony S."/>
            <person name="Marra M.A."/>
            <person name="Miller R.D."/>
            <person name="Nicholls R.D."/>
            <person name="Oda M."/>
            <person name="Papenfuss A.T."/>
            <person name="Parra Z.E."/>
            <person name="Pollock D.D."/>
            <person name="Ray D.A."/>
            <person name="Schein J.E."/>
            <person name="Speed T.P."/>
            <person name="Thompson K."/>
            <person name="VandeBerg J.L."/>
            <person name="Wade C.M."/>
            <person name="Walker J.A."/>
            <person name="Waters P.D."/>
            <person name="Webber C."/>
            <person name="Weidman J.R."/>
            <person name="Xie X."/>
            <person name="Zody M.C."/>
            <person name="Baldwin J."/>
            <person name="Abdouelleil A."/>
            <person name="Abdulkadir J."/>
            <person name="Abebe A."/>
            <person name="Abera B."/>
            <person name="Abreu J."/>
            <person name="Acer S.C."/>
            <person name="Aftuck L."/>
            <person name="Alexander A."/>
            <person name="An P."/>
            <person name="Anderson E."/>
            <person name="Anderson S."/>
            <person name="Arachi H."/>
            <person name="Azer M."/>
            <person name="Bachantsang P."/>
            <person name="Barry A."/>
            <person name="Bayul T."/>
            <person name="Berlin A."/>
            <person name="Bessette D."/>
            <person name="Bloom T."/>
            <person name="Bloom T."/>
            <person name="Boguslavskiy L."/>
            <person name="Bonnet C."/>
            <person name="Boukhgalter B."/>
            <person name="Bourzgui I."/>
            <person name="Brown A."/>
            <person name="Cahill P."/>
            <person name="Channer S."/>
            <person name="Cheshatsang Y."/>
            <person name="Chuda L."/>
            <person name="Citroen M."/>
            <person name="Collymore A."/>
            <person name="Cooke P."/>
            <person name="Costello M."/>
            <person name="D'Aco K."/>
            <person name="Daza R."/>
            <person name="De Haan G."/>
            <person name="DeGray S."/>
            <person name="DeMaso C."/>
            <person name="Dhargay N."/>
            <person name="Dooley K."/>
            <person name="Dooley E."/>
            <person name="Doricent M."/>
            <person name="Dorje P."/>
            <person name="Dorjee K."/>
            <person name="Dupes A."/>
            <person name="Elong R."/>
            <person name="Falk J."/>
            <person name="Farina A."/>
            <person name="Faro S."/>
            <person name="Ferguson D."/>
            <person name="Fisher S."/>
            <person name="Foley C.D."/>
            <person name="Franke A."/>
            <person name="Friedrich D."/>
            <person name="Gadbois L."/>
            <person name="Gearin G."/>
            <person name="Gearin C.R."/>
            <person name="Giannoukos G."/>
            <person name="Goode T."/>
            <person name="Graham J."/>
            <person name="Grandbois E."/>
            <person name="Grewal S."/>
            <person name="Gyaltsen K."/>
            <person name="Hafez N."/>
            <person name="Hagos B."/>
            <person name="Hall J."/>
            <person name="Henson C."/>
            <person name="Hollinger A."/>
            <person name="Honan T."/>
            <person name="Huard M.D."/>
            <person name="Hughes L."/>
            <person name="Hurhula B."/>
            <person name="Husby M.E."/>
            <person name="Kamat A."/>
            <person name="Kanga B."/>
            <person name="Kashin S."/>
            <person name="Khazanovich D."/>
            <person name="Kisner P."/>
            <person name="Lance K."/>
            <person name="Lara M."/>
            <person name="Lee W."/>
            <person name="Lennon N."/>
            <person name="Letendre F."/>
            <person name="LeVine R."/>
            <person name="Lipovsky A."/>
            <person name="Liu X."/>
            <person name="Liu J."/>
            <person name="Liu S."/>
            <person name="Lokyitsang T."/>
            <person name="Lokyitsang Y."/>
            <person name="Lubonja R."/>
            <person name="Lui A."/>
            <person name="MacDonald P."/>
            <person name="Magnisalis V."/>
            <person name="Maru K."/>
            <person name="Matthews C."/>
            <person name="McCusker W."/>
            <person name="McDonough S."/>
            <person name="Mehta T."/>
            <person name="Meldrim J."/>
            <person name="Meneus L."/>
            <person name="Mihai O."/>
            <person name="Mihalev A."/>
            <person name="Mihova T."/>
            <person name="Mittelman R."/>
            <person name="Mlenga V."/>
            <person name="Montmayeur A."/>
            <person name="Mulrain L."/>
            <person name="Navidi A."/>
            <person name="Naylor J."/>
            <person name="Negash T."/>
            <person name="Nguyen T."/>
            <person name="Nguyen N."/>
            <person name="Nicol R."/>
            <person name="Norbu C."/>
            <person name="Norbu N."/>
            <person name="Novod N."/>
            <person name="O'Neill B."/>
            <person name="Osman S."/>
            <person name="Markiewicz E."/>
            <person name="Oyono O.L."/>
            <person name="Patti C."/>
            <person name="Phunkhang P."/>
            <person name="Pierre F."/>
            <person name="Priest M."/>
            <person name="Raghuraman S."/>
            <person name="Rege F."/>
            <person name="Reyes R."/>
            <person name="Rise C."/>
            <person name="Rogov P."/>
            <person name="Ross K."/>
            <person name="Ryan E."/>
            <person name="Settipalli S."/>
            <person name="Shea T."/>
            <person name="Sherpa N."/>
            <person name="Shi L."/>
            <person name="Shih D."/>
            <person name="Sparrow T."/>
            <person name="Spaulding J."/>
            <person name="Stalker J."/>
            <person name="Stange-Thomann N."/>
            <person name="Stavropoulos S."/>
            <person name="Stone C."/>
            <person name="Strader C."/>
            <person name="Tesfaye S."/>
            <person name="Thomson T."/>
            <person name="Thoulutsang Y."/>
            <person name="Thoulutsang D."/>
            <person name="Topham K."/>
            <person name="Topping I."/>
            <person name="Tsamla T."/>
            <person name="Vassiliev H."/>
            <person name="Vo A."/>
            <person name="Wangchuk T."/>
            <person name="Wangdi T."/>
            <person name="Weiand M."/>
            <person name="Wilkinson J."/>
            <person name="Wilson A."/>
            <person name="Yadav S."/>
            <person name="Young G."/>
            <person name="Yu Q."/>
            <person name="Zembek L."/>
            <person name="Zhong D."/>
            <person name="Zimmer A."/>
            <person name="Zwirko Z."/>
            <person name="Jaffe D.B."/>
            <person name="Alvarez P."/>
            <person name="Brockman W."/>
            <person name="Butler J."/>
            <person name="Chin C."/>
            <person name="Gnerre S."/>
            <person name="MacCallum I."/>
            <person name="Graves J.A."/>
            <person name="Ponting C.P."/>
            <person name="Breen M."/>
            <person name="Samollow P.B."/>
            <person name="Lander E.S."/>
            <person name="Lindblad-Toh K."/>
        </authorList>
    </citation>
    <scope>NUCLEOTIDE SEQUENCE [LARGE SCALE GENOMIC DNA]</scope>
</reference>
<gene>
    <name evidence="3" type="primary">VRK3</name>
</gene>
<name>A0A5F8G694_MONDO</name>
<dbReference type="GO" id="GO:0006974">
    <property type="term" value="P:DNA damage response"/>
    <property type="evidence" value="ECO:0000318"/>
    <property type="project" value="GO_Central"/>
</dbReference>
<reference evidence="3" key="2">
    <citation type="submission" date="2025-08" db="UniProtKB">
        <authorList>
            <consortium name="Ensembl"/>
        </authorList>
    </citation>
    <scope>IDENTIFICATION</scope>
</reference>
<dbReference type="InterPro" id="IPR011009">
    <property type="entry name" value="Kinase-like_dom_sf"/>
</dbReference>
<dbReference type="GO" id="GO:0005634">
    <property type="term" value="C:nucleus"/>
    <property type="evidence" value="ECO:0000318"/>
    <property type="project" value="GO_Central"/>
</dbReference>
<protein>
    <submittedName>
        <fullName evidence="3">VRK serine/threonine kinase 3</fullName>
    </submittedName>
</protein>
<accession>A0A5F8G694</accession>
<dbReference type="GO" id="GO:0007165">
    <property type="term" value="P:signal transduction"/>
    <property type="evidence" value="ECO:0000318"/>
    <property type="project" value="GO_Central"/>
</dbReference>
<dbReference type="Gene3D" id="1.10.510.10">
    <property type="entry name" value="Transferase(Phosphotransferase) domain 1"/>
    <property type="match status" value="1"/>
</dbReference>
<dbReference type="Bgee" id="ENSMODG00000012521">
    <property type="expression patterns" value="Expressed in lung and 18 other cell types or tissues"/>
</dbReference>
<keyword evidence="4" id="KW-1185">Reference proteome</keyword>
<dbReference type="InterPro" id="IPR000719">
    <property type="entry name" value="Prot_kinase_dom"/>
</dbReference>
<feature type="domain" description="Protein kinase" evidence="2">
    <location>
        <begin position="199"/>
        <end position="508"/>
    </location>
</feature>
<reference evidence="3" key="3">
    <citation type="submission" date="2025-09" db="UniProtKB">
        <authorList>
            <consortium name="Ensembl"/>
        </authorList>
    </citation>
    <scope>IDENTIFICATION</scope>
</reference>
<dbReference type="Pfam" id="PF00069">
    <property type="entry name" value="Pkinase"/>
    <property type="match status" value="1"/>
</dbReference>
<dbReference type="FunCoup" id="A0A5F8G694">
    <property type="interactions" value="2762"/>
</dbReference>
<dbReference type="GO" id="GO:0005737">
    <property type="term" value="C:cytoplasm"/>
    <property type="evidence" value="ECO:0000318"/>
    <property type="project" value="GO_Central"/>
</dbReference>
<feature type="compositionally biased region" description="Basic residues" evidence="1">
    <location>
        <begin position="111"/>
        <end position="121"/>
    </location>
</feature>